<reference evidence="3" key="1">
    <citation type="journal article" date="2011" name="Nat. Commun.">
        <title>Effector diversification within compartments of the Leptosphaeria maculans genome affected by Repeat-Induced Point mutations.</title>
        <authorList>
            <person name="Rouxel T."/>
            <person name="Grandaubert J."/>
            <person name="Hane J.K."/>
            <person name="Hoede C."/>
            <person name="van de Wouw A.P."/>
            <person name="Couloux A."/>
            <person name="Dominguez V."/>
            <person name="Anthouard V."/>
            <person name="Bally P."/>
            <person name="Bourras S."/>
            <person name="Cozijnsen A.J."/>
            <person name="Ciuffetti L.M."/>
            <person name="Degrave A."/>
            <person name="Dilmaghani A."/>
            <person name="Duret L."/>
            <person name="Fudal I."/>
            <person name="Goodwin S.B."/>
            <person name="Gout L."/>
            <person name="Glaser N."/>
            <person name="Linglin J."/>
            <person name="Kema G.H.J."/>
            <person name="Lapalu N."/>
            <person name="Lawrence C.B."/>
            <person name="May K."/>
            <person name="Meyer M."/>
            <person name="Ollivier B."/>
            <person name="Poulain J."/>
            <person name="Schoch C.L."/>
            <person name="Simon A."/>
            <person name="Spatafora J.W."/>
            <person name="Stachowiak A."/>
            <person name="Turgeon B.G."/>
            <person name="Tyler B.M."/>
            <person name="Vincent D."/>
            <person name="Weissenbach J."/>
            <person name="Amselem J."/>
            <person name="Quesneville H."/>
            <person name="Oliver R.P."/>
            <person name="Wincker P."/>
            <person name="Balesdent M.-H."/>
            <person name="Howlett B.J."/>
        </authorList>
    </citation>
    <scope>NUCLEOTIDE SEQUENCE [LARGE SCALE GENOMIC DNA]</scope>
    <source>
        <strain evidence="3">JN3 / isolate v23.1.3 / race Av1-4-5-6-7-8</strain>
    </source>
</reference>
<gene>
    <name evidence="2" type="ORF">LEMA_P099420.1</name>
</gene>
<dbReference type="OMA" id="DMASPIC"/>
<evidence type="ECO:0000313" key="2">
    <source>
        <dbReference type="EMBL" id="CBX96811.1"/>
    </source>
</evidence>
<evidence type="ECO:0000259" key="1">
    <source>
        <dbReference type="PROSITE" id="PS50181"/>
    </source>
</evidence>
<proteinExistence type="predicted"/>
<dbReference type="InterPro" id="IPR001810">
    <property type="entry name" value="F-box_dom"/>
</dbReference>
<keyword evidence="3" id="KW-1185">Reference proteome</keyword>
<organism evidence="3">
    <name type="scientific">Leptosphaeria maculans (strain JN3 / isolate v23.1.3 / race Av1-4-5-6-7-8)</name>
    <name type="common">Blackleg fungus</name>
    <name type="synonym">Phoma lingam</name>
    <dbReference type="NCBI Taxonomy" id="985895"/>
    <lineage>
        <taxon>Eukaryota</taxon>
        <taxon>Fungi</taxon>
        <taxon>Dikarya</taxon>
        <taxon>Ascomycota</taxon>
        <taxon>Pezizomycotina</taxon>
        <taxon>Dothideomycetes</taxon>
        <taxon>Pleosporomycetidae</taxon>
        <taxon>Pleosporales</taxon>
        <taxon>Pleosporineae</taxon>
        <taxon>Leptosphaeriaceae</taxon>
        <taxon>Plenodomus</taxon>
        <taxon>Plenodomus lingam/Leptosphaeria maculans species complex</taxon>
    </lineage>
</organism>
<dbReference type="Proteomes" id="UP000002668">
    <property type="component" value="Genome"/>
</dbReference>
<dbReference type="InParanoid" id="E4ZZV1"/>
<dbReference type="VEuPathDB" id="FungiDB:LEMA_P099420.1"/>
<dbReference type="EMBL" id="FP929130">
    <property type="protein sequence ID" value="CBX96811.1"/>
    <property type="molecule type" value="Genomic_DNA"/>
</dbReference>
<protein>
    <recommendedName>
        <fullName evidence="1">F-box domain-containing protein</fullName>
    </recommendedName>
</protein>
<dbReference type="STRING" id="985895.E4ZZV1"/>
<accession>E4ZZV1</accession>
<dbReference type="PROSITE" id="PS50181">
    <property type="entry name" value="FBOX"/>
    <property type="match status" value="1"/>
</dbReference>
<dbReference type="AlphaFoldDB" id="E4ZZV1"/>
<evidence type="ECO:0000313" key="3">
    <source>
        <dbReference type="Proteomes" id="UP000002668"/>
    </source>
</evidence>
<dbReference type="GeneID" id="13283325"/>
<dbReference type="OrthoDB" id="3935706at2759"/>
<sequence length="512" mass="56665">MIQFLGQVCSHATGTTQTSDMASPICTTPGLSTIPTELLDGIASYLDCSALLALSLSCKSGNVSANIVLYRTYVNLEPPAKAPMYLFLRTICERPDFAEKVREVNVRGWRFEYEVAIGAAWKGMTIQSEHSATQQERKGPLYANKDKAGRTTHVQRTKIFLDAAVMSGLITRPKEETIPALKKSAVWYTSLKEDADLIRLIGRGVEDAHALLMIGLLPRLQVLQVDGLSPYPLLDWHHFLSRSTTALRALRSLSIYGSTTKISEPSASSTLQFLDMTPSLECLELGDIAIKGHHLSIAHLPSKTLSRICCMNAAMELRLLAKRLSGQRIVRLLLVPGPRQTNIVSRSTFSLSDIMQLISASKSTLTHLVLYPIRPSTEATKLREFDRVQNLESVLPGLLDMVPGMLDPETIANGLRKQIPKLTELSLHYLSYQLQTKIVLEQLTQIKVDGLLPALELVRLHFDRSEPSFANVFSGLGFGVDFRLPDIEQPVREDVGELFSKAGIKLEMCVEG</sequence>
<dbReference type="HOGENOM" id="CLU_532168_0_0_1"/>
<name>E4ZZV1_LEPMJ</name>
<feature type="domain" description="F-box" evidence="1">
    <location>
        <begin position="28"/>
        <end position="73"/>
    </location>
</feature>
<dbReference type="eggNOG" id="ENOG502T4P0">
    <property type="taxonomic scope" value="Eukaryota"/>
</dbReference>